<name>A0A7K0EE13_9BACT</name>
<evidence type="ECO:0000313" key="2">
    <source>
        <dbReference type="Proteomes" id="UP000441754"/>
    </source>
</evidence>
<accession>A0A7K0EE13</accession>
<gene>
    <name evidence="1" type="ORF">GJJ30_02070</name>
</gene>
<dbReference type="InterPro" id="IPR043741">
    <property type="entry name" value="DUF5686"/>
</dbReference>
<dbReference type="OrthoDB" id="983143at2"/>
<keyword evidence="2" id="KW-1185">Reference proteome</keyword>
<proteinExistence type="predicted"/>
<evidence type="ECO:0000313" key="1">
    <source>
        <dbReference type="EMBL" id="MRS60063.1"/>
    </source>
</evidence>
<dbReference type="RefSeq" id="WP_154172639.1">
    <property type="nucleotide sequence ID" value="NZ_WJXZ01000001.1"/>
</dbReference>
<dbReference type="AlphaFoldDB" id="A0A7K0EE13"/>
<protein>
    <recommendedName>
        <fullName evidence="3">Carboxypeptidase-like regulatory domain-containing protein</fullName>
    </recommendedName>
</protein>
<organism evidence="1 2">
    <name type="scientific">Larkinella terrae</name>
    <dbReference type="NCBI Taxonomy" id="2025311"/>
    <lineage>
        <taxon>Bacteria</taxon>
        <taxon>Pseudomonadati</taxon>
        <taxon>Bacteroidota</taxon>
        <taxon>Cytophagia</taxon>
        <taxon>Cytophagales</taxon>
        <taxon>Spirosomataceae</taxon>
        <taxon>Larkinella</taxon>
    </lineage>
</organism>
<dbReference type="Proteomes" id="UP000441754">
    <property type="component" value="Unassembled WGS sequence"/>
</dbReference>
<evidence type="ECO:0008006" key="3">
    <source>
        <dbReference type="Google" id="ProtNLM"/>
    </source>
</evidence>
<sequence length="839" mass="96098">MNRWLLLAWMAGWGTLSKAQPKPASSPLINVRLTDAATGAAVPFVSGYLKKGKNGNASDELGRLSLTVRYESDTLILSQVGYETALIPVTLARVDTIRVRLKAITGLLQEVTVTGYHDPGKALMRQIIAHKRTNDPQNRKAWLRETYGRMEVLIENLSASRAGTFMGNLQQVYQHYEHDTASMSSVPIFFREQYSREHHRHSPQSTASYVVAEQNLGLKTDELASKLERFIIPFDIYDGVIPILKQSFVGPVSDLGLAYYAFSPPDTLIDNGMNTYRLRFHPKRKHENTFEGTLLIDADSYAIRQVDLATSPGVNMNFVQQLLVRQTFAPLTDANRETVWLMTENSLNFAFKNGLALLGIPTREDSTSRQIHLINTTSYAQYQIDPSGVTAANFFPTALEQATPKPFRDEYRLRPLTMHEQAIYQAVDSLKNTPRFRRTTRMAAFIASGYWEVGNRWRLGPLSSIMSSSRIEGLRFRTSIWSMEGFDPNWCFWGYLAYGTHDRRFKEVFGVKYVPDRNRYRKYEVTFKNDYDALVEYDDQLDNDNLFTLALRKPIPAFQNFMRQVRLSHERDLSPNWSSKLYVNYGSLSPSFRFSYLPSRRVENPSDTSHRQLHVLTNSEIGVYFRYARNERTTILNYDKIRLNSWYPVWQFHVAGGVPVFRNTYFDYLKFSVSLSQNLPMPLKGTLYYNLTSGAVLGTVPLLLLHIPRGNPYFVADKYAFNGMSPYEFAADRYVSLITRYSLGGLILNKIPLLNQFDLRERVTANFFWGDLAQTCRNFNQINSFKTTGRTPYAEVGVGVENIFNLFSVDCIWRLNHLTSANTAHASHFGIYTGVRIQF</sequence>
<reference evidence="1 2" key="1">
    <citation type="journal article" date="2018" name="Antonie Van Leeuwenhoek">
        <title>Larkinella terrae sp. nov., isolated from soil on Jeju Island, South Korea.</title>
        <authorList>
            <person name="Ten L.N."/>
            <person name="Jeon J."/>
            <person name="Park S.J."/>
            <person name="Park S."/>
            <person name="Lee S.Y."/>
            <person name="Kim M.K."/>
            <person name="Jung H.Y."/>
        </authorList>
    </citation>
    <scope>NUCLEOTIDE SEQUENCE [LARGE SCALE GENOMIC DNA]</scope>
    <source>
        <strain evidence="1 2">KCTC 52001</strain>
    </source>
</reference>
<dbReference type="Pfam" id="PF18939">
    <property type="entry name" value="DUF5686"/>
    <property type="match status" value="1"/>
</dbReference>
<comment type="caution">
    <text evidence="1">The sequence shown here is derived from an EMBL/GenBank/DDBJ whole genome shotgun (WGS) entry which is preliminary data.</text>
</comment>
<dbReference type="EMBL" id="WJXZ01000001">
    <property type="protein sequence ID" value="MRS60063.1"/>
    <property type="molecule type" value="Genomic_DNA"/>
</dbReference>